<dbReference type="EMBL" id="CAJFCW020000002">
    <property type="protein sequence ID" value="CAG9095973.1"/>
    <property type="molecule type" value="Genomic_DNA"/>
</dbReference>
<evidence type="ECO:0000256" key="1">
    <source>
        <dbReference type="SAM" id="MobiDB-lite"/>
    </source>
</evidence>
<reference evidence="3" key="1">
    <citation type="submission" date="2020-09" db="EMBL/GenBank/DDBJ databases">
        <authorList>
            <person name="Kikuchi T."/>
        </authorList>
    </citation>
    <scope>NUCLEOTIDE SEQUENCE</scope>
    <source>
        <strain evidence="3">SH1</strain>
    </source>
</reference>
<feature type="compositionally biased region" description="Low complexity" evidence="1">
    <location>
        <begin position="279"/>
        <end position="335"/>
    </location>
</feature>
<feature type="region of interest" description="Disordered" evidence="1">
    <location>
        <begin position="271"/>
        <end position="343"/>
    </location>
</feature>
<accession>A0A811KBZ5</accession>
<name>A0A811KBZ5_9BILA</name>
<protein>
    <recommendedName>
        <fullName evidence="5">Apple domain-containing protein</fullName>
    </recommendedName>
</protein>
<evidence type="ECO:0000313" key="3">
    <source>
        <dbReference type="EMBL" id="CAD5212425.1"/>
    </source>
</evidence>
<evidence type="ECO:0000256" key="2">
    <source>
        <dbReference type="SAM" id="SignalP"/>
    </source>
</evidence>
<dbReference type="EMBL" id="CAJFDH010000002">
    <property type="protein sequence ID" value="CAD5212425.1"/>
    <property type="molecule type" value="Genomic_DNA"/>
</dbReference>
<dbReference type="AlphaFoldDB" id="A0A811KBZ5"/>
<feature type="compositionally biased region" description="Basic and acidic residues" evidence="1">
    <location>
        <begin position="122"/>
        <end position="136"/>
    </location>
</feature>
<keyword evidence="2" id="KW-0732">Signal</keyword>
<feature type="compositionally biased region" description="Pro residues" evidence="1">
    <location>
        <begin position="202"/>
        <end position="239"/>
    </location>
</feature>
<feature type="signal peptide" evidence="2">
    <location>
        <begin position="1"/>
        <end position="20"/>
    </location>
</feature>
<feature type="region of interest" description="Disordered" evidence="1">
    <location>
        <begin position="122"/>
        <end position="245"/>
    </location>
</feature>
<organism evidence="3 4">
    <name type="scientific">Bursaphelenchus okinawaensis</name>
    <dbReference type="NCBI Taxonomy" id="465554"/>
    <lineage>
        <taxon>Eukaryota</taxon>
        <taxon>Metazoa</taxon>
        <taxon>Ecdysozoa</taxon>
        <taxon>Nematoda</taxon>
        <taxon>Chromadorea</taxon>
        <taxon>Rhabditida</taxon>
        <taxon>Tylenchina</taxon>
        <taxon>Tylenchomorpha</taxon>
        <taxon>Aphelenchoidea</taxon>
        <taxon>Aphelenchoididae</taxon>
        <taxon>Bursaphelenchus</taxon>
    </lineage>
</organism>
<proteinExistence type="predicted"/>
<dbReference type="Proteomes" id="UP000614601">
    <property type="component" value="Unassembled WGS sequence"/>
</dbReference>
<comment type="caution">
    <text evidence="3">The sequence shown here is derived from an EMBL/GenBank/DDBJ whole genome shotgun (WGS) entry which is preliminary data.</text>
</comment>
<gene>
    <name evidence="3" type="ORF">BOKJ2_LOCUS4226</name>
</gene>
<evidence type="ECO:0008006" key="5">
    <source>
        <dbReference type="Google" id="ProtNLM"/>
    </source>
</evidence>
<dbReference type="OrthoDB" id="5871074at2759"/>
<evidence type="ECO:0000313" key="4">
    <source>
        <dbReference type="Proteomes" id="UP000614601"/>
    </source>
</evidence>
<feature type="compositionally biased region" description="Polar residues" evidence="1">
    <location>
        <begin position="163"/>
        <end position="173"/>
    </location>
</feature>
<feature type="chain" id="PRO_5036408310" description="Apple domain-containing protein" evidence="2">
    <location>
        <begin position="21"/>
        <end position="569"/>
    </location>
</feature>
<keyword evidence="4" id="KW-1185">Reference proteome</keyword>
<dbReference type="Proteomes" id="UP000783686">
    <property type="component" value="Unassembled WGS sequence"/>
</dbReference>
<sequence length="569" mass="63692">MKEASWALPIAFLLLTAVNGQEDITVEASLDARPRAFAAPTGFNSISVAGETKNYMKIPGGYRDGFQKVIFDEIGLNNVPRVPDVPDQFDRFGAYDDGNVITDINREVPLFVPLPYRSEKEKQAAKEEAKKIKEAQKPTSRIVSNVTPNGATFIPNKRPLVSSGIQPNQQVTIQPRPVVQPPAPRPPPPISPPQIPIRRPVVQPPQQPPRFQPPPPTFATRPPPPPPTFAPRPPPPPPQQTQFVPQTAPPQQFTVAPNFISTVGFRTQPQFRTQPTPAFRPQTVQQQQFTTRPPVVTTTQFVPQPTTPFRQLRPFRPSQQPPQQQQQQQQQNTRQGDGLRSGTCHHTIYYKSRDAQVSDLQQPLTHFAVVVSVDQCARTCHEFNCARALFDPSNRHCQFNPSTVFSQRGFCEQWPNNVYRNNVVSGPRAVIVECVTCQRRRRNGNNPFLRPQRQPVARGRFRPVIAHKVHGVLLSENITADPDLLLRQAIENAQVEELVTLSDSNPQVPVQSTLVDPAERLSPNVEDNFDNVDVDEKSELPTIQVPRKTLGVKILRLSDNKARISADSD</sequence>
<feature type="compositionally biased region" description="Pro residues" evidence="1">
    <location>
        <begin position="178"/>
        <end position="195"/>
    </location>
</feature>
<feature type="compositionally biased region" description="Polar residues" evidence="1">
    <location>
        <begin position="138"/>
        <end position="150"/>
    </location>
</feature>
<dbReference type="PRINTS" id="PR01217">
    <property type="entry name" value="PRICHEXTENSN"/>
</dbReference>